<dbReference type="OrthoDB" id="140980at2"/>
<evidence type="ECO:0000313" key="3">
    <source>
        <dbReference type="Proteomes" id="UP000294616"/>
    </source>
</evidence>
<evidence type="ECO:0000313" key="2">
    <source>
        <dbReference type="EMBL" id="TCK82872.1"/>
    </source>
</evidence>
<feature type="transmembrane region" description="Helical" evidence="1">
    <location>
        <begin position="53"/>
        <end position="74"/>
    </location>
</feature>
<feature type="transmembrane region" description="Helical" evidence="1">
    <location>
        <begin position="224"/>
        <end position="242"/>
    </location>
</feature>
<feature type="transmembrane region" description="Helical" evidence="1">
    <location>
        <begin position="331"/>
        <end position="350"/>
    </location>
</feature>
<dbReference type="RefSeq" id="WP_132223067.1">
    <property type="nucleotide sequence ID" value="NZ_SMGO01000002.1"/>
</dbReference>
<dbReference type="AlphaFoldDB" id="A0A4R1LVJ3"/>
<dbReference type="PANTHER" id="PTHR43044:SF1">
    <property type="entry name" value="QUINOL:CYTOCHROME C OXIDOREDUCTASE QUINONE-BINDING SUBUNIT 2"/>
    <property type="match status" value="1"/>
</dbReference>
<dbReference type="Proteomes" id="UP000294616">
    <property type="component" value="Unassembled WGS sequence"/>
</dbReference>
<feature type="transmembrane region" description="Helical" evidence="1">
    <location>
        <begin position="86"/>
        <end position="110"/>
    </location>
</feature>
<accession>A0A4R1LVJ3</accession>
<proteinExistence type="predicted"/>
<name>A0A4R1LVJ3_9SPHI</name>
<keyword evidence="1" id="KW-0812">Transmembrane</keyword>
<dbReference type="EMBL" id="SMGO01000002">
    <property type="protein sequence ID" value="TCK82872.1"/>
    <property type="molecule type" value="Genomic_DNA"/>
</dbReference>
<feature type="transmembrane region" description="Helical" evidence="1">
    <location>
        <begin position="304"/>
        <end position="322"/>
    </location>
</feature>
<organism evidence="2 3">
    <name type="scientific">Albibacterium bauzanense</name>
    <dbReference type="NCBI Taxonomy" id="653929"/>
    <lineage>
        <taxon>Bacteria</taxon>
        <taxon>Pseudomonadati</taxon>
        <taxon>Bacteroidota</taxon>
        <taxon>Sphingobacteriia</taxon>
        <taxon>Sphingobacteriales</taxon>
        <taxon>Sphingobacteriaceae</taxon>
        <taxon>Albibacterium</taxon>
    </lineage>
</organism>
<feature type="transmembrane region" description="Helical" evidence="1">
    <location>
        <begin position="262"/>
        <end position="284"/>
    </location>
</feature>
<evidence type="ECO:0000256" key="1">
    <source>
        <dbReference type="SAM" id="Phobius"/>
    </source>
</evidence>
<sequence>METNQHSYNFSEQFDFSGKPKTWSLIAILIGVIAIVYGFVFNGSERTFANLLLMSYYLACVCAAGTCFLAIQYVTQSGWSAGMIRVPQAFSSVLPIASLILLGICVAGLFSHNLYHHWYGEGLVDPESPNFDPLISGKSGYLNAPGFLLREVVLMGAYSFFAVMLAKFSYNEDLEGGMNSYKKSFKYSTFFLVIFGFTSPLWIFDTIMSLEAHWFSTMFGWYNFAALWVSGLCAITLTIILLKKAGYMSWINENHLHDMGKLIYGFSIFWCYVWFAQFMLIWYANMPEETVYFYKRWEPEYKPWFWLNIIINFVAPILILVNRSWVRNPKVLAGVCIMLLLGHWLDYYLMIMPGTVEENRGFGLTEIGMAVGFAGLFAFLMLNRLSKHSLAPQNHPFIEESLHHQI</sequence>
<feature type="transmembrane region" description="Helical" evidence="1">
    <location>
        <begin position="362"/>
        <end position="382"/>
    </location>
</feature>
<keyword evidence="3" id="KW-1185">Reference proteome</keyword>
<dbReference type="PANTHER" id="PTHR43044">
    <property type="match status" value="1"/>
</dbReference>
<comment type="caution">
    <text evidence="2">The sequence shown here is derived from an EMBL/GenBank/DDBJ whole genome shotgun (WGS) entry which is preliminary data.</text>
</comment>
<keyword evidence="1" id="KW-0472">Membrane</keyword>
<gene>
    <name evidence="2" type="ORF">C8N28_1457</name>
</gene>
<reference evidence="2 3" key="1">
    <citation type="submission" date="2019-03" db="EMBL/GenBank/DDBJ databases">
        <title>Genomic Encyclopedia of Archaeal and Bacterial Type Strains, Phase II (KMG-II): from individual species to whole genera.</title>
        <authorList>
            <person name="Goeker M."/>
        </authorList>
    </citation>
    <scope>NUCLEOTIDE SEQUENCE [LARGE SCALE GENOMIC DNA]</scope>
    <source>
        <strain evidence="2 3">DSM 22554</strain>
    </source>
</reference>
<feature type="transmembrane region" description="Helical" evidence="1">
    <location>
        <begin position="23"/>
        <end position="41"/>
    </location>
</feature>
<protein>
    <submittedName>
        <fullName evidence="2">Quinol:cytochrome c oxidoreductase quinone-binding subunit 2</fullName>
    </submittedName>
</protein>
<keyword evidence="1" id="KW-1133">Transmembrane helix</keyword>
<feature type="transmembrane region" description="Helical" evidence="1">
    <location>
        <begin position="187"/>
        <end position="204"/>
    </location>
</feature>